<keyword evidence="4 8" id="KW-0337">GPI-anchor biosynthesis</keyword>
<keyword evidence="8" id="KW-0256">Endoplasmic reticulum</keyword>
<dbReference type="EMBL" id="KV425568">
    <property type="protein sequence ID" value="KZT26017.1"/>
    <property type="molecule type" value="Genomic_DNA"/>
</dbReference>
<evidence type="ECO:0000256" key="9">
    <source>
        <dbReference type="SAM" id="MobiDB-lite"/>
    </source>
</evidence>
<feature type="transmembrane region" description="Helical" evidence="8">
    <location>
        <begin position="303"/>
        <end position="324"/>
    </location>
</feature>
<feature type="transmembrane region" description="Helical" evidence="8">
    <location>
        <begin position="75"/>
        <end position="91"/>
    </location>
</feature>
<dbReference type="FunCoup" id="A0A165T201">
    <property type="interactions" value="100"/>
</dbReference>
<evidence type="ECO:0000256" key="6">
    <source>
        <dbReference type="ARBA" id="ARBA00022989"/>
    </source>
</evidence>
<dbReference type="UniPathway" id="UPA00196"/>
<feature type="transmembrane region" description="Helical" evidence="8">
    <location>
        <begin position="20"/>
        <end position="40"/>
    </location>
</feature>
<dbReference type="GO" id="GO:0005789">
    <property type="term" value="C:endoplasmic reticulum membrane"/>
    <property type="evidence" value="ECO:0007669"/>
    <property type="project" value="UniProtKB-SubCell"/>
</dbReference>
<feature type="non-terminal residue" evidence="10">
    <location>
        <position position="526"/>
    </location>
</feature>
<feature type="transmembrane region" description="Helical" evidence="8">
    <location>
        <begin position="500"/>
        <end position="518"/>
    </location>
</feature>
<comment type="subcellular location">
    <subcellularLocation>
        <location evidence="8">Endoplasmic reticulum membrane</location>
        <topology evidence="8">Multi-pass membrane protein</topology>
    </subcellularLocation>
    <subcellularLocation>
        <location evidence="1">Membrane</location>
        <topology evidence="1">Multi-pass membrane protein</topology>
    </subcellularLocation>
</comment>
<comment type="function">
    <text evidence="8">A acetyltransferase, which acetylates the inositol ring of phosphatidylinositol during biosynthesis of GPI-anchor.</text>
</comment>
<evidence type="ECO:0000313" key="11">
    <source>
        <dbReference type="Proteomes" id="UP000076761"/>
    </source>
</evidence>
<evidence type="ECO:0000256" key="2">
    <source>
        <dbReference type="ARBA" id="ARBA00004687"/>
    </source>
</evidence>
<evidence type="ECO:0000256" key="1">
    <source>
        <dbReference type="ARBA" id="ARBA00004141"/>
    </source>
</evidence>
<keyword evidence="6 8" id="KW-1133">Transmembrane helix</keyword>
<keyword evidence="7 8" id="KW-0472">Membrane</keyword>
<feature type="transmembrane region" description="Helical" evidence="8">
    <location>
        <begin position="237"/>
        <end position="258"/>
    </location>
</feature>
<dbReference type="Proteomes" id="UP000076761">
    <property type="component" value="Unassembled WGS sequence"/>
</dbReference>
<dbReference type="PIRSF" id="PIRSF017321">
    <property type="entry name" value="GWT1"/>
    <property type="match status" value="1"/>
</dbReference>
<evidence type="ECO:0000256" key="5">
    <source>
        <dbReference type="ARBA" id="ARBA00022692"/>
    </source>
</evidence>
<accession>A0A165T201</accession>
<organism evidence="10 11">
    <name type="scientific">Neolentinus lepideus HHB14362 ss-1</name>
    <dbReference type="NCBI Taxonomy" id="1314782"/>
    <lineage>
        <taxon>Eukaryota</taxon>
        <taxon>Fungi</taxon>
        <taxon>Dikarya</taxon>
        <taxon>Basidiomycota</taxon>
        <taxon>Agaricomycotina</taxon>
        <taxon>Agaricomycetes</taxon>
        <taxon>Gloeophyllales</taxon>
        <taxon>Gloeophyllaceae</taxon>
        <taxon>Neolentinus</taxon>
    </lineage>
</organism>
<protein>
    <recommendedName>
        <fullName evidence="8">GPI-anchored wall transfer protein</fullName>
        <ecNumber evidence="8">2.3.-.-</ecNumber>
    </recommendedName>
</protein>
<comment type="pathway">
    <text evidence="2 8">Glycolipid biosynthesis; glycosylphosphatidylinositol-anchor biosynthesis.</text>
</comment>
<dbReference type="EC" id="2.3.-.-" evidence="8"/>
<keyword evidence="5 8" id="KW-0812">Transmembrane</keyword>
<feature type="transmembrane region" description="Helical" evidence="8">
    <location>
        <begin position="52"/>
        <end position="69"/>
    </location>
</feature>
<dbReference type="PANTHER" id="PTHR20661:SF0">
    <property type="entry name" value="PHOSPHATIDYLINOSITOL-GLYCAN BIOSYNTHESIS CLASS W PROTEIN"/>
    <property type="match status" value="1"/>
</dbReference>
<evidence type="ECO:0000256" key="8">
    <source>
        <dbReference type="RuleBase" id="RU280819"/>
    </source>
</evidence>
<evidence type="ECO:0000313" key="10">
    <source>
        <dbReference type="EMBL" id="KZT26017.1"/>
    </source>
</evidence>
<evidence type="ECO:0000256" key="3">
    <source>
        <dbReference type="ARBA" id="ARBA00007559"/>
    </source>
</evidence>
<dbReference type="Pfam" id="PF06423">
    <property type="entry name" value="GWT1"/>
    <property type="match status" value="1"/>
</dbReference>
<keyword evidence="8" id="KW-0012">Acyltransferase</keyword>
<dbReference type="STRING" id="1314782.A0A165T201"/>
<feature type="transmembrane region" description="Helical" evidence="8">
    <location>
        <begin position="372"/>
        <end position="389"/>
    </location>
</feature>
<dbReference type="GO" id="GO:0032216">
    <property type="term" value="F:glucosaminyl-phosphatidylinositol O-acyltransferase activity"/>
    <property type="evidence" value="ECO:0007669"/>
    <property type="project" value="TreeGrafter"/>
</dbReference>
<keyword evidence="8" id="KW-0808">Transferase</keyword>
<feature type="transmembrane region" description="Helical" evidence="8">
    <location>
        <begin position="265"/>
        <end position="283"/>
    </location>
</feature>
<evidence type="ECO:0000256" key="7">
    <source>
        <dbReference type="ARBA" id="ARBA00023136"/>
    </source>
</evidence>
<dbReference type="OrthoDB" id="15270at2759"/>
<feature type="transmembrane region" description="Helical" evidence="8">
    <location>
        <begin position="404"/>
        <end position="427"/>
    </location>
</feature>
<comment type="similarity">
    <text evidence="3 8">Belongs to the PIGW family.</text>
</comment>
<keyword evidence="11" id="KW-1185">Reference proteome</keyword>
<evidence type="ECO:0000256" key="4">
    <source>
        <dbReference type="ARBA" id="ARBA00022502"/>
    </source>
</evidence>
<sequence length="526" mass="57778">MSDYKVSKEAFVSGMTGSSVGHINLVSAAALASIALHSALRSRFPSTKPANFAVEWLILVAPLLLSVTLFANSPWVLILSLLFPTGLLLLIPRRESGTPLPSPLDTSPKHPLSPDPNSGSVIIGQLPAVTVYRSHMMLMTMLSILAVDFPVFPRSLAKCETFGVSLMDLGVGSFVFAQGLVSAIPLLKDPSHLSQPMIPKIATVLRKIWPILALGLIRVILVKGTDYPEHVTEYGVHWNFFITLALLPVFQVLLHPFIASMPISLLAVLCALTHQLMLSWTGLQNFVLSAPRTNIVSANKEGIVSLFGYLSIHLLGLSAGTIILPPSPNYFRRQQQAHATRRRKDSNADAYQPNKPRKSVIHREDDRTATELISYAVVWWSLMLITSWAKVGGGVSRRLVNLPYILWVAAYNTTFILGYLLLELFFFPSPFSKSIYSPTSKLKVQVDTIADAQAQLEPRRGPPLLEAVNRNSLVLFLLANVLTGLINLTVPTMYTSDAMAMVILSAYALSVTAVAWAARGRRIWRI</sequence>
<feature type="transmembrane region" description="Helical" evidence="8">
    <location>
        <begin position="208"/>
        <end position="225"/>
    </location>
</feature>
<name>A0A165T201_9AGAM</name>
<dbReference type="InterPro" id="IPR009447">
    <property type="entry name" value="PIGW/GWT1"/>
</dbReference>
<dbReference type="GO" id="GO:0072659">
    <property type="term" value="P:protein localization to plasma membrane"/>
    <property type="evidence" value="ECO:0007669"/>
    <property type="project" value="TreeGrafter"/>
</dbReference>
<feature type="region of interest" description="Disordered" evidence="9">
    <location>
        <begin position="338"/>
        <end position="357"/>
    </location>
</feature>
<proteinExistence type="inferred from homology"/>
<dbReference type="InParanoid" id="A0A165T201"/>
<gene>
    <name evidence="10" type="ORF">NEOLEDRAFT_1113275</name>
</gene>
<dbReference type="GO" id="GO:0006506">
    <property type="term" value="P:GPI anchor biosynthetic process"/>
    <property type="evidence" value="ECO:0007669"/>
    <property type="project" value="UniProtKB-UniPathway"/>
</dbReference>
<dbReference type="PANTHER" id="PTHR20661">
    <property type="entry name" value="PHOSPHATIDYLINOSITOL-GLYCAN BIOSYNTHESIS CLASS W PROTEIN"/>
    <property type="match status" value="1"/>
</dbReference>
<reference evidence="10 11" key="1">
    <citation type="journal article" date="2016" name="Mol. Biol. Evol.">
        <title>Comparative Genomics of Early-Diverging Mushroom-Forming Fungi Provides Insights into the Origins of Lignocellulose Decay Capabilities.</title>
        <authorList>
            <person name="Nagy L.G."/>
            <person name="Riley R."/>
            <person name="Tritt A."/>
            <person name="Adam C."/>
            <person name="Daum C."/>
            <person name="Floudas D."/>
            <person name="Sun H."/>
            <person name="Yadav J.S."/>
            <person name="Pangilinan J."/>
            <person name="Larsson K.H."/>
            <person name="Matsuura K."/>
            <person name="Barry K."/>
            <person name="Labutti K."/>
            <person name="Kuo R."/>
            <person name="Ohm R.A."/>
            <person name="Bhattacharya S.S."/>
            <person name="Shirouzu T."/>
            <person name="Yoshinaga Y."/>
            <person name="Martin F.M."/>
            <person name="Grigoriev I.V."/>
            <person name="Hibbett D.S."/>
        </authorList>
    </citation>
    <scope>NUCLEOTIDE SEQUENCE [LARGE SCALE GENOMIC DNA]</scope>
    <source>
        <strain evidence="10 11">HHB14362 ss-1</strain>
    </source>
</reference>
<dbReference type="AlphaFoldDB" id="A0A165T201"/>
<feature type="transmembrane region" description="Helical" evidence="8">
    <location>
        <begin position="473"/>
        <end position="494"/>
    </location>
</feature>